<gene>
    <name evidence="3" type="ORF">Bpfe_023361</name>
</gene>
<protein>
    <submittedName>
        <fullName evidence="3">Rho GTPase-activating protein 11A</fullName>
    </submittedName>
</protein>
<feature type="compositionally biased region" description="Polar residues" evidence="1">
    <location>
        <begin position="1150"/>
        <end position="1159"/>
    </location>
</feature>
<feature type="region of interest" description="Disordered" evidence="1">
    <location>
        <begin position="323"/>
        <end position="366"/>
    </location>
</feature>
<accession>A0AAD8B3A6</accession>
<dbReference type="InterPro" id="IPR000198">
    <property type="entry name" value="RhoGAP_dom"/>
</dbReference>
<dbReference type="SMART" id="SM00324">
    <property type="entry name" value="RhoGAP"/>
    <property type="match status" value="1"/>
</dbReference>
<evidence type="ECO:0000313" key="3">
    <source>
        <dbReference type="EMBL" id="KAK0047230.1"/>
    </source>
</evidence>
<keyword evidence="4" id="KW-1185">Reference proteome</keyword>
<sequence>MEDSRFLLINGVQNFNSLYLAIYKNIRELGVKLPKVKKFNKLNQSRRSLSASSLLASEQQDENLRCKIFGKPLYSIPTNYLPNYGFVPEFLVKSCEIIDQHLECEGVFRKSGSVCRQKELRFAVEDGKSLNGANVFDTAVLIKQFFRELPEPLFLTIFLDALIRCYQLPPDKDPKKAILQLCLLLPLENIGTLRYTMHMLYRVAARCDKNKMTANNLALIMAPNIMHNNKGTLKMSSSEEKLLHIQTYIVELLIKNWDQIGIVTSSLEHQMGLLSEGFATDDDLDASDDNTLEESKNVSKKIRRKRSGSLTDLVSSIAHGLSKLRRSTDGKGGNMSLNSSQKGEVTIPSFQPSTATKQPQEIPADAVTPCVMRKRRASGDTVPFSTSKKQAILGYLPQKSALASTPFTPSSTLTKNQVTSAINVTTPAIGSKSRKKLSLFLSPGSRNKTKEQTSASLTSESPPDLRKNKPLKSKNIFKRLSGSRTEKVSDDVPMPRSVSSPTLNEVDYRADVVSSLSLPNPGSCHTTSLQSLLSADSLLSLDSGTSHDMSESVSTFNISPDSGKGSMLGESSYDFTIPSHFMSTHTGKFEAPSNINQVTHHPSIQDQIPHQLEQSHGLTMLCENYLTSDEDDSLNLRNHMISREGSHLNELKNMPKKTNISRNKSVSAEDLQSGKLKVDVPVRVHSLYEIPNKQHYVKPHLHISKQTHNMLARAGYISPTSCDSNEIHVPVKSPKRLGYREELMLSLRPSLHERHSHNNHLFRSLRGLPDSSSTQDGNHSLNYIKLKKDYEVNASGSDEGVITQKESLLSKERHLELSLNEVMETEVDVTGIEQDLETDVDVTGLEKDMVETEVDVTGLDVSETSSLQNNAMDVKLDVTTITDSGKLTNQVSDTEVDVTSKANLIGNVADNQPDKTDIEISEIDNAPGIEMNMTNNVGIEVDLTNINTSKDTNETNINQTDANILTKPSVNETNQAPVINHSLKDIKASLTLSGILDQEIVNQVEIKRVEVLLQKRESVLNISHAGLVAQSIKQFNAGSNQGQIKPLVPKRGTSPIRIPKIFTKTCCSKSPLKESNSSLLSTTTAGNGPENELLQAAIKTPLKLLNPVSLKTPTSTRTQRPHIKRLKVHYSPRKINHRSPKLGGAVKSPSGMSQQQSVD</sequence>
<evidence type="ECO:0000313" key="4">
    <source>
        <dbReference type="Proteomes" id="UP001233172"/>
    </source>
</evidence>
<feature type="region of interest" description="Disordered" evidence="1">
    <location>
        <begin position="440"/>
        <end position="503"/>
    </location>
</feature>
<dbReference type="PROSITE" id="PS50238">
    <property type="entry name" value="RHOGAP"/>
    <property type="match status" value="1"/>
</dbReference>
<dbReference type="SUPFAM" id="SSF48350">
    <property type="entry name" value="GTPase activation domain, GAP"/>
    <property type="match status" value="1"/>
</dbReference>
<feature type="compositionally biased region" description="Polar residues" evidence="1">
    <location>
        <begin position="452"/>
        <end position="461"/>
    </location>
</feature>
<dbReference type="EMBL" id="JASAOG010000154">
    <property type="protein sequence ID" value="KAK0047230.1"/>
    <property type="molecule type" value="Genomic_DNA"/>
</dbReference>
<comment type="caution">
    <text evidence="3">The sequence shown here is derived from an EMBL/GenBank/DDBJ whole genome shotgun (WGS) entry which is preliminary data.</text>
</comment>
<name>A0AAD8B3A6_BIOPF</name>
<organism evidence="3 4">
    <name type="scientific">Biomphalaria pfeifferi</name>
    <name type="common">Bloodfluke planorb</name>
    <name type="synonym">Freshwater snail</name>
    <dbReference type="NCBI Taxonomy" id="112525"/>
    <lineage>
        <taxon>Eukaryota</taxon>
        <taxon>Metazoa</taxon>
        <taxon>Spiralia</taxon>
        <taxon>Lophotrochozoa</taxon>
        <taxon>Mollusca</taxon>
        <taxon>Gastropoda</taxon>
        <taxon>Heterobranchia</taxon>
        <taxon>Euthyneura</taxon>
        <taxon>Panpulmonata</taxon>
        <taxon>Hygrophila</taxon>
        <taxon>Lymnaeoidea</taxon>
        <taxon>Planorbidae</taxon>
        <taxon>Biomphalaria</taxon>
    </lineage>
</organism>
<dbReference type="PANTHER" id="PTHR15670">
    <property type="entry name" value="RHO GTPASE ACTIVATING PROTEIN 11A"/>
    <property type="match status" value="1"/>
</dbReference>
<dbReference type="InterPro" id="IPR042869">
    <property type="entry name" value="ARHGAP11A/B"/>
</dbReference>
<reference evidence="3" key="2">
    <citation type="submission" date="2023-04" db="EMBL/GenBank/DDBJ databases">
        <authorList>
            <person name="Bu L."/>
            <person name="Lu L."/>
            <person name="Laidemitt M.R."/>
            <person name="Zhang S.M."/>
            <person name="Mutuku M."/>
            <person name="Mkoji G."/>
            <person name="Steinauer M."/>
            <person name="Loker E.S."/>
        </authorList>
    </citation>
    <scope>NUCLEOTIDE SEQUENCE</scope>
    <source>
        <strain evidence="3">KasaAsao</strain>
        <tissue evidence="3">Whole Snail</tissue>
    </source>
</reference>
<feature type="region of interest" description="Disordered" evidence="1">
    <location>
        <begin position="1111"/>
        <end position="1159"/>
    </location>
</feature>
<dbReference type="Gene3D" id="1.10.555.10">
    <property type="entry name" value="Rho GTPase activation protein"/>
    <property type="match status" value="1"/>
</dbReference>
<proteinExistence type="predicted"/>
<dbReference type="PANTHER" id="PTHR15670:SF4">
    <property type="entry name" value="RHO GTPASE-ACTIVATING PROTEIN 11A"/>
    <property type="match status" value="1"/>
</dbReference>
<dbReference type="GO" id="GO:0005096">
    <property type="term" value="F:GTPase activator activity"/>
    <property type="evidence" value="ECO:0007669"/>
    <property type="project" value="TreeGrafter"/>
</dbReference>
<evidence type="ECO:0000256" key="1">
    <source>
        <dbReference type="SAM" id="MobiDB-lite"/>
    </source>
</evidence>
<dbReference type="GO" id="GO:0007165">
    <property type="term" value="P:signal transduction"/>
    <property type="evidence" value="ECO:0007669"/>
    <property type="project" value="InterPro"/>
</dbReference>
<feature type="compositionally biased region" description="Polar residues" evidence="1">
    <location>
        <begin position="335"/>
        <end position="359"/>
    </location>
</feature>
<evidence type="ECO:0000259" key="2">
    <source>
        <dbReference type="PROSITE" id="PS50238"/>
    </source>
</evidence>
<reference evidence="3" key="1">
    <citation type="journal article" date="2023" name="PLoS Negl. Trop. Dis.">
        <title>A genome sequence for Biomphalaria pfeifferi, the major vector snail for the human-infecting parasite Schistosoma mansoni.</title>
        <authorList>
            <person name="Bu L."/>
            <person name="Lu L."/>
            <person name="Laidemitt M.R."/>
            <person name="Zhang S.M."/>
            <person name="Mutuku M."/>
            <person name="Mkoji G."/>
            <person name="Steinauer M."/>
            <person name="Loker E.S."/>
        </authorList>
    </citation>
    <scope>NUCLEOTIDE SEQUENCE</scope>
    <source>
        <strain evidence="3">KasaAsao</strain>
    </source>
</reference>
<dbReference type="InterPro" id="IPR008936">
    <property type="entry name" value="Rho_GTPase_activation_prot"/>
</dbReference>
<feature type="compositionally biased region" description="Basic residues" evidence="1">
    <location>
        <begin position="1119"/>
        <end position="1140"/>
    </location>
</feature>
<dbReference type="Pfam" id="PF00620">
    <property type="entry name" value="RhoGAP"/>
    <property type="match status" value="1"/>
</dbReference>
<feature type="compositionally biased region" description="Basic residues" evidence="1">
    <location>
        <begin position="468"/>
        <end position="477"/>
    </location>
</feature>
<feature type="domain" description="Rho-GAP" evidence="2">
    <location>
        <begin position="71"/>
        <end position="261"/>
    </location>
</feature>
<dbReference type="Proteomes" id="UP001233172">
    <property type="component" value="Unassembled WGS sequence"/>
</dbReference>
<dbReference type="AlphaFoldDB" id="A0AAD8B3A6"/>